<feature type="region of interest" description="Disordered" evidence="1">
    <location>
        <begin position="1"/>
        <end position="44"/>
    </location>
</feature>
<reference evidence="2" key="1">
    <citation type="submission" date="2024-01" db="EMBL/GenBank/DDBJ databases">
        <authorList>
            <person name="Webb A."/>
        </authorList>
    </citation>
    <scope>NUCLEOTIDE SEQUENCE</scope>
    <source>
        <strain evidence="2">Pm1</strain>
    </source>
</reference>
<proteinExistence type="predicted"/>
<evidence type="ECO:0000313" key="2">
    <source>
        <dbReference type="EMBL" id="CAK7930506.1"/>
    </source>
</evidence>
<organism evidence="2 3">
    <name type="scientific">Peronospora matthiolae</name>
    <dbReference type="NCBI Taxonomy" id="2874970"/>
    <lineage>
        <taxon>Eukaryota</taxon>
        <taxon>Sar</taxon>
        <taxon>Stramenopiles</taxon>
        <taxon>Oomycota</taxon>
        <taxon>Peronosporomycetes</taxon>
        <taxon>Peronosporales</taxon>
        <taxon>Peronosporaceae</taxon>
        <taxon>Peronospora</taxon>
    </lineage>
</organism>
<feature type="region of interest" description="Disordered" evidence="1">
    <location>
        <begin position="135"/>
        <end position="156"/>
    </location>
</feature>
<dbReference type="AlphaFoldDB" id="A0AAV1U8U1"/>
<sequence>MASTCQHARTRNSAGMHPPALQLQDRDVPDRPPPPSLGRGSDQALTVVTPTSQANILGTSTLASCLDDPLSAGPYEASITMSALSSRRLALPGSRPVPYRFFVDEDARLFAVVPGRAGAMLPFQFPERDVHKLQSIGSRGSQTPCPGPATSLTPPDNLKLASTRACGLRDEDAIVFVPGRAGVTLPHQVSLHDLQGHESNGSPGATT</sequence>
<protein>
    <submittedName>
        <fullName evidence="2">Uncharacterized protein</fullName>
    </submittedName>
</protein>
<feature type="compositionally biased region" description="Polar residues" evidence="1">
    <location>
        <begin position="135"/>
        <end position="154"/>
    </location>
</feature>
<comment type="caution">
    <text evidence="2">The sequence shown here is derived from an EMBL/GenBank/DDBJ whole genome shotgun (WGS) entry which is preliminary data.</text>
</comment>
<evidence type="ECO:0000313" key="3">
    <source>
        <dbReference type="Proteomes" id="UP001162060"/>
    </source>
</evidence>
<evidence type="ECO:0000256" key="1">
    <source>
        <dbReference type="SAM" id="MobiDB-lite"/>
    </source>
</evidence>
<dbReference type="Proteomes" id="UP001162060">
    <property type="component" value="Unassembled WGS sequence"/>
</dbReference>
<gene>
    <name evidence="2" type="ORF">PM001_LOCUS15656</name>
</gene>
<feature type="compositionally biased region" description="Polar residues" evidence="1">
    <location>
        <begin position="1"/>
        <end position="13"/>
    </location>
</feature>
<name>A0AAV1U8U1_9STRA</name>
<dbReference type="EMBL" id="CAKLBY020000168">
    <property type="protein sequence ID" value="CAK7930506.1"/>
    <property type="molecule type" value="Genomic_DNA"/>
</dbReference>
<accession>A0AAV1U8U1</accession>